<evidence type="ECO:0000256" key="6">
    <source>
        <dbReference type="ARBA" id="ARBA00023136"/>
    </source>
</evidence>
<organism evidence="11 12">
    <name type="scientific">Sulfuritortus calidifontis</name>
    <dbReference type="NCBI Taxonomy" id="1914471"/>
    <lineage>
        <taxon>Bacteria</taxon>
        <taxon>Pseudomonadati</taxon>
        <taxon>Pseudomonadota</taxon>
        <taxon>Betaproteobacteria</taxon>
        <taxon>Nitrosomonadales</taxon>
        <taxon>Thiobacillaceae</taxon>
        <taxon>Sulfuritortus</taxon>
    </lineage>
</organism>
<dbReference type="InterPro" id="IPR010920">
    <property type="entry name" value="LSM_dom_sf"/>
</dbReference>
<evidence type="ECO:0000256" key="3">
    <source>
        <dbReference type="ARBA" id="ARBA00022475"/>
    </source>
</evidence>
<feature type="transmembrane region" description="Helical" evidence="7">
    <location>
        <begin position="122"/>
        <end position="143"/>
    </location>
</feature>
<keyword evidence="5 7" id="KW-1133">Transmembrane helix</keyword>
<accession>A0A4V2UQS2</accession>
<comment type="subcellular location">
    <subcellularLocation>
        <location evidence="1">Cell membrane</location>
        <topology evidence="1">Multi-pass membrane protein</topology>
    </subcellularLocation>
</comment>
<dbReference type="GO" id="GO:0005886">
    <property type="term" value="C:plasma membrane"/>
    <property type="evidence" value="ECO:0007669"/>
    <property type="project" value="UniProtKB-SubCell"/>
</dbReference>
<dbReference type="InterPro" id="IPR049142">
    <property type="entry name" value="MS_channel_1st"/>
</dbReference>
<dbReference type="Gene3D" id="1.10.287.1260">
    <property type="match status" value="1"/>
</dbReference>
<evidence type="ECO:0000256" key="5">
    <source>
        <dbReference type="ARBA" id="ARBA00022989"/>
    </source>
</evidence>
<dbReference type="Pfam" id="PF21088">
    <property type="entry name" value="MS_channel_1st"/>
    <property type="match status" value="1"/>
</dbReference>
<reference evidence="11 12" key="1">
    <citation type="submission" date="2019-03" db="EMBL/GenBank/DDBJ databases">
        <title>Genomic Encyclopedia of Type Strains, Phase IV (KMG-IV): sequencing the most valuable type-strain genomes for metagenomic binning, comparative biology and taxonomic classification.</title>
        <authorList>
            <person name="Goeker M."/>
        </authorList>
    </citation>
    <scope>NUCLEOTIDE SEQUENCE [LARGE SCALE GENOMIC DNA]</scope>
    <source>
        <strain evidence="11 12">DSM 103923</strain>
    </source>
</reference>
<proteinExistence type="inferred from homology"/>
<dbReference type="InterPro" id="IPR049278">
    <property type="entry name" value="MS_channel_C"/>
</dbReference>
<feature type="transmembrane region" description="Helical" evidence="7">
    <location>
        <begin position="209"/>
        <end position="226"/>
    </location>
</feature>
<dbReference type="InterPro" id="IPR011014">
    <property type="entry name" value="MscS_channel_TM-2"/>
</dbReference>
<dbReference type="PANTHER" id="PTHR30347:SF1">
    <property type="entry name" value="MECHANOSENSITIVE CHANNEL MSCK"/>
    <property type="match status" value="1"/>
</dbReference>
<feature type="domain" description="Mechanosensitive ion channel MscS C-terminal" evidence="9">
    <location>
        <begin position="324"/>
        <end position="408"/>
    </location>
</feature>
<keyword evidence="4 7" id="KW-0812">Transmembrane</keyword>
<dbReference type="Gene3D" id="2.30.30.60">
    <property type="match status" value="1"/>
</dbReference>
<dbReference type="Pfam" id="PF21082">
    <property type="entry name" value="MS_channel_3rd"/>
    <property type="match status" value="1"/>
</dbReference>
<dbReference type="SUPFAM" id="SSF50182">
    <property type="entry name" value="Sm-like ribonucleoproteins"/>
    <property type="match status" value="1"/>
</dbReference>
<dbReference type="Pfam" id="PF00924">
    <property type="entry name" value="MS_channel_2nd"/>
    <property type="match status" value="1"/>
</dbReference>
<feature type="domain" description="Mechanosensitive ion channel MscS" evidence="8">
    <location>
        <begin position="251"/>
        <end position="316"/>
    </location>
</feature>
<dbReference type="PANTHER" id="PTHR30347">
    <property type="entry name" value="POTASSIUM CHANNEL RELATED"/>
    <property type="match status" value="1"/>
</dbReference>
<evidence type="ECO:0000256" key="4">
    <source>
        <dbReference type="ARBA" id="ARBA00022692"/>
    </source>
</evidence>
<feature type="transmembrane region" description="Helical" evidence="7">
    <location>
        <begin position="21"/>
        <end position="44"/>
    </location>
</feature>
<evidence type="ECO:0000259" key="9">
    <source>
        <dbReference type="Pfam" id="PF21082"/>
    </source>
</evidence>
<evidence type="ECO:0000313" key="12">
    <source>
        <dbReference type="Proteomes" id="UP000295135"/>
    </source>
</evidence>
<feature type="transmembrane region" description="Helical" evidence="7">
    <location>
        <begin position="64"/>
        <end position="84"/>
    </location>
</feature>
<protein>
    <submittedName>
        <fullName evidence="11">Mechanosensitive ion channel-like protein</fullName>
    </submittedName>
</protein>
<keyword evidence="12" id="KW-1185">Reference proteome</keyword>
<name>A0A4V2UQS2_9PROT</name>
<dbReference type="OrthoDB" id="9809206at2"/>
<dbReference type="InterPro" id="IPR006685">
    <property type="entry name" value="MscS_channel_2nd"/>
</dbReference>
<dbReference type="SUPFAM" id="SSF82689">
    <property type="entry name" value="Mechanosensitive channel protein MscS (YggB), C-terminal domain"/>
    <property type="match status" value="1"/>
</dbReference>
<comment type="caution">
    <text evidence="11">The sequence shown here is derived from an EMBL/GenBank/DDBJ whole genome shotgun (WGS) entry which is preliminary data.</text>
</comment>
<sequence>MMTERQTENLLEPLLADLTDFALIGQLILLIAAFALGRLALHAIRRQLSPTWRAKWGEHAGNRVALPALMLLLVLIGRSVLAHWQSVHLLNLAVPLLLSLLIVQASFALLRRIFQPSPALRIFEHTVSWLVWGVLALHITGYLDGLIAALDAVGFTVGKQRLSLYSVLLALISIVITLMVALWAARLIEQRFIEASPLNVNMKLALTKLTRSLLLVLAVLIALPLVGIDITVLSVFGGALGVGIGLGLQKIASNYVSGFTLLLDQSIRIGDMVTVGDRFGQVQRIATRYTVIRALDGTEAIIPNEALITTTVINHTLANPNNRVTMPVQVAYGTDLERAREALLGAVAGRSRVLPEPSPAVLLKGFGESGIDLELAFWIADPEEGQMALRSEINWAIWQAFQREGIEIPYPHRVVEIVNK</sequence>
<dbReference type="SUPFAM" id="SSF82861">
    <property type="entry name" value="Mechanosensitive channel protein MscS (YggB), transmembrane region"/>
    <property type="match status" value="1"/>
</dbReference>
<evidence type="ECO:0000259" key="8">
    <source>
        <dbReference type="Pfam" id="PF00924"/>
    </source>
</evidence>
<gene>
    <name evidence="11" type="ORF">EDC61_10572</name>
</gene>
<dbReference type="InterPro" id="IPR052702">
    <property type="entry name" value="MscS-like_channel"/>
</dbReference>
<dbReference type="InterPro" id="IPR023408">
    <property type="entry name" value="MscS_beta-dom_sf"/>
</dbReference>
<dbReference type="Gene3D" id="3.30.70.100">
    <property type="match status" value="1"/>
</dbReference>
<evidence type="ECO:0000256" key="2">
    <source>
        <dbReference type="ARBA" id="ARBA00008017"/>
    </source>
</evidence>
<dbReference type="EMBL" id="SLZY01000005">
    <property type="protein sequence ID" value="TCS72418.1"/>
    <property type="molecule type" value="Genomic_DNA"/>
</dbReference>
<dbReference type="InterPro" id="IPR011066">
    <property type="entry name" value="MscS_channel_C_sf"/>
</dbReference>
<dbReference type="Proteomes" id="UP000295135">
    <property type="component" value="Unassembled WGS sequence"/>
</dbReference>
<evidence type="ECO:0000256" key="7">
    <source>
        <dbReference type="SAM" id="Phobius"/>
    </source>
</evidence>
<comment type="similarity">
    <text evidence="2">Belongs to the MscS (TC 1.A.23) family.</text>
</comment>
<dbReference type="AlphaFoldDB" id="A0A4V2UQS2"/>
<feature type="domain" description="Mechanosensitive ion channel transmembrane helices 2/3" evidence="10">
    <location>
        <begin position="208"/>
        <end position="249"/>
    </location>
</feature>
<evidence type="ECO:0000259" key="10">
    <source>
        <dbReference type="Pfam" id="PF21088"/>
    </source>
</evidence>
<dbReference type="GO" id="GO:0008381">
    <property type="term" value="F:mechanosensitive monoatomic ion channel activity"/>
    <property type="evidence" value="ECO:0007669"/>
    <property type="project" value="UniProtKB-ARBA"/>
</dbReference>
<evidence type="ECO:0000256" key="1">
    <source>
        <dbReference type="ARBA" id="ARBA00004651"/>
    </source>
</evidence>
<evidence type="ECO:0000313" key="11">
    <source>
        <dbReference type="EMBL" id="TCS72418.1"/>
    </source>
</evidence>
<feature type="transmembrane region" description="Helical" evidence="7">
    <location>
        <begin position="90"/>
        <end position="110"/>
    </location>
</feature>
<feature type="transmembrane region" description="Helical" evidence="7">
    <location>
        <begin position="163"/>
        <end position="188"/>
    </location>
</feature>
<keyword evidence="6 7" id="KW-0472">Membrane</keyword>
<keyword evidence="3" id="KW-1003">Cell membrane</keyword>